<name>A0A4Q7EDJ5_9GAMM</name>
<dbReference type="EMBL" id="PPUZ01000022">
    <property type="protein sequence ID" value="RZM81511.1"/>
    <property type="molecule type" value="Genomic_DNA"/>
</dbReference>
<accession>A0A4Q7EDJ5</accession>
<evidence type="ECO:0000313" key="2">
    <source>
        <dbReference type="Proteomes" id="UP000292345"/>
    </source>
</evidence>
<dbReference type="Proteomes" id="UP000292345">
    <property type="component" value="Unassembled WGS sequence"/>
</dbReference>
<organism evidence="1 2">
    <name type="scientific">Pseudoalteromonas rubra</name>
    <dbReference type="NCBI Taxonomy" id="43658"/>
    <lineage>
        <taxon>Bacteria</taxon>
        <taxon>Pseudomonadati</taxon>
        <taxon>Pseudomonadota</taxon>
        <taxon>Gammaproteobacteria</taxon>
        <taxon>Alteromonadales</taxon>
        <taxon>Pseudoalteromonadaceae</taxon>
        <taxon>Pseudoalteromonas</taxon>
    </lineage>
</organism>
<dbReference type="AlphaFoldDB" id="A0A4Q7EDJ5"/>
<dbReference type="RefSeq" id="WP_130244774.1">
    <property type="nucleotide sequence ID" value="NZ_PPUZ01000022.1"/>
</dbReference>
<protein>
    <submittedName>
        <fullName evidence="1">Uncharacterized protein</fullName>
    </submittedName>
</protein>
<comment type="caution">
    <text evidence="1">The sequence shown here is derived from an EMBL/GenBank/DDBJ whole genome shotgun (WGS) entry which is preliminary data.</text>
</comment>
<evidence type="ECO:0000313" key="1">
    <source>
        <dbReference type="EMBL" id="RZM81511.1"/>
    </source>
</evidence>
<gene>
    <name evidence="1" type="ORF">C3B51_08680</name>
</gene>
<dbReference type="PROSITE" id="PS51257">
    <property type="entry name" value="PROKAR_LIPOPROTEIN"/>
    <property type="match status" value="1"/>
</dbReference>
<reference evidence="1 2" key="1">
    <citation type="submission" date="2018-01" db="EMBL/GenBank/DDBJ databases">
        <title>Co-occurrence of chitin degradation, pigmentation and bioactivity in marine Pseudoalteromonas.</title>
        <authorList>
            <person name="Paulsen S."/>
            <person name="Gram L."/>
            <person name="Machado H."/>
        </authorList>
    </citation>
    <scope>NUCLEOTIDE SEQUENCE [LARGE SCALE GENOMIC DNA]</scope>
    <source>
        <strain evidence="1 2">S1946</strain>
    </source>
</reference>
<sequence>MRKELTALIGLALLGCSEQAEQANASTPTPIQPQDTLHRYRLIASDLLTNIRIQTSAEAIAQQAEDLMHEAGPVLAHFNQAYPQCGAYLDAVLGATQTLPTLTLQQLEQDYHDAQALPTLADPVCYHPKELLVHPAKVAVMAKAGLSDDEAYLDAELDLVELMAHVEQVRLAFARAKTAAESLEVANDSTTN</sequence>
<proteinExistence type="predicted"/>